<dbReference type="Gene3D" id="1.20.910.10">
    <property type="entry name" value="Heme oxygenase-like"/>
    <property type="match status" value="1"/>
</dbReference>
<reference evidence="1" key="1">
    <citation type="submission" date="2021-03" db="EMBL/GenBank/DDBJ databases">
        <authorList>
            <person name="Wang G."/>
        </authorList>
    </citation>
    <scope>NUCLEOTIDE SEQUENCE</scope>
    <source>
        <strain evidence="1">KCTC 12899</strain>
    </source>
</reference>
<dbReference type="RefSeq" id="WP_207860802.1">
    <property type="nucleotide sequence ID" value="NZ_JAFREP010000019.1"/>
</dbReference>
<sequence>MFSISAIKKELQPLRRQLQNHPLYSAVKEPEQVRFFMAHHVYAVWDFMSLLKKLQQLLTGTTVPWQPKGDPRIRRFINQIVLEEESDRLDDGQVMSHFELYLAAMRQAGVATAPVERFCSVAAMGHPVETAFDRAQAPEIAANFVQDTFNFIDTNDAATVAAAFTFGREEVIPDMFRALIAQLAEDSPHTFDLYHTYLARHIELDGGSHSHLAEEMINLICGNREQAWQRARDAARQAIQSRINLWDAVLQQIHNPVLDPAG</sequence>
<protein>
    <submittedName>
        <fullName evidence="1">DUF3050 domain-containing protein</fullName>
    </submittedName>
</protein>
<comment type="caution">
    <text evidence="1">The sequence shown here is derived from an EMBL/GenBank/DDBJ whole genome shotgun (WGS) entry which is preliminary data.</text>
</comment>
<dbReference type="EMBL" id="JAFREP010000019">
    <property type="protein sequence ID" value="MBO1320837.1"/>
    <property type="molecule type" value="Genomic_DNA"/>
</dbReference>
<evidence type="ECO:0000313" key="1">
    <source>
        <dbReference type="EMBL" id="MBO1320837.1"/>
    </source>
</evidence>
<accession>A0A8J7U4N8</accession>
<keyword evidence="2" id="KW-1185">Reference proteome</keyword>
<dbReference type="AlphaFoldDB" id="A0A8J7U4N8"/>
<organism evidence="1 2">
    <name type="scientific">Acanthopleuribacter pedis</name>
    <dbReference type="NCBI Taxonomy" id="442870"/>
    <lineage>
        <taxon>Bacteria</taxon>
        <taxon>Pseudomonadati</taxon>
        <taxon>Acidobacteriota</taxon>
        <taxon>Holophagae</taxon>
        <taxon>Acanthopleuribacterales</taxon>
        <taxon>Acanthopleuribacteraceae</taxon>
        <taxon>Acanthopleuribacter</taxon>
    </lineage>
</organism>
<dbReference type="SUPFAM" id="SSF48613">
    <property type="entry name" value="Heme oxygenase-like"/>
    <property type="match status" value="1"/>
</dbReference>
<name>A0A8J7U4N8_9BACT</name>
<proteinExistence type="predicted"/>
<dbReference type="Proteomes" id="UP000664417">
    <property type="component" value="Unassembled WGS sequence"/>
</dbReference>
<dbReference type="Pfam" id="PF11251">
    <property type="entry name" value="DUF3050"/>
    <property type="match status" value="1"/>
</dbReference>
<evidence type="ECO:0000313" key="2">
    <source>
        <dbReference type="Proteomes" id="UP000664417"/>
    </source>
</evidence>
<gene>
    <name evidence="1" type="ORF">J3U88_20330</name>
</gene>
<dbReference type="InterPro" id="IPR016084">
    <property type="entry name" value="Haem_Oase-like_multi-hlx"/>
</dbReference>
<dbReference type="InterPro" id="IPR024423">
    <property type="entry name" value="DUF3050"/>
</dbReference>